<dbReference type="GO" id="GO:0030145">
    <property type="term" value="F:manganese ion binding"/>
    <property type="evidence" value="ECO:0007669"/>
    <property type="project" value="UniProtKB-UniRule"/>
</dbReference>
<protein>
    <recommendedName>
        <fullName evidence="7 14">Ribonuclease HII</fullName>
        <shortName evidence="14">RNase HII</shortName>
        <ecNumber evidence="6 14">3.1.26.4</ecNumber>
    </recommendedName>
</protein>
<feature type="domain" description="RNase H type-2" evidence="17">
    <location>
        <begin position="19"/>
        <end position="212"/>
    </location>
</feature>
<proteinExistence type="inferred from homology"/>
<evidence type="ECO:0000256" key="8">
    <source>
        <dbReference type="ARBA" id="ARBA00022490"/>
    </source>
</evidence>
<dbReference type="Gene3D" id="3.30.420.10">
    <property type="entry name" value="Ribonuclease H-like superfamily/Ribonuclease H"/>
    <property type="match status" value="1"/>
</dbReference>
<evidence type="ECO:0000256" key="16">
    <source>
        <dbReference type="RuleBase" id="RU003515"/>
    </source>
</evidence>
<evidence type="ECO:0000313" key="18">
    <source>
        <dbReference type="EMBL" id="KKP64333.1"/>
    </source>
</evidence>
<dbReference type="GO" id="GO:0004523">
    <property type="term" value="F:RNA-DNA hybrid ribonuclease activity"/>
    <property type="evidence" value="ECO:0007669"/>
    <property type="project" value="UniProtKB-UniRule"/>
</dbReference>
<comment type="cofactor">
    <cofactor evidence="14 15">
        <name>Mn(2+)</name>
        <dbReference type="ChEBI" id="CHEBI:29035"/>
    </cofactor>
    <cofactor evidence="14 15">
        <name>Mg(2+)</name>
        <dbReference type="ChEBI" id="CHEBI:18420"/>
    </cofactor>
    <text evidence="14 15">Manganese or magnesium. Binds 1 divalent metal ion per monomer in the absence of substrate. May bind a second metal ion after substrate binding.</text>
</comment>
<evidence type="ECO:0000256" key="2">
    <source>
        <dbReference type="ARBA" id="ARBA00001946"/>
    </source>
</evidence>
<evidence type="ECO:0000256" key="13">
    <source>
        <dbReference type="ARBA" id="ARBA00023211"/>
    </source>
</evidence>
<keyword evidence="13 14" id="KW-0464">Manganese</keyword>
<dbReference type="GO" id="GO:0006298">
    <property type="term" value="P:mismatch repair"/>
    <property type="evidence" value="ECO:0007669"/>
    <property type="project" value="TreeGrafter"/>
</dbReference>
<evidence type="ECO:0000259" key="17">
    <source>
        <dbReference type="PROSITE" id="PS51975"/>
    </source>
</evidence>
<dbReference type="AlphaFoldDB" id="A0A0G0B4J7"/>
<dbReference type="GO" id="GO:0032299">
    <property type="term" value="C:ribonuclease H2 complex"/>
    <property type="evidence" value="ECO:0007669"/>
    <property type="project" value="TreeGrafter"/>
</dbReference>
<keyword evidence="8 14" id="KW-0963">Cytoplasm</keyword>
<dbReference type="GO" id="GO:0003723">
    <property type="term" value="F:RNA binding"/>
    <property type="evidence" value="ECO:0007669"/>
    <property type="project" value="UniProtKB-UniRule"/>
</dbReference>
<accession>A0A0G0B4J7</accession>
<dbReference type="PANTHER" id="PTHR10954">
    <property type="entry name" value="RIBONUCLEASE H2 SUBUNIT A"/>
    <property type="match status" value="1"/>
</dbReference>
<dbReference type="CDD" id="cd07182">
    <property type="entry name" value="RNase_HII_bacteria_HII_like"/>
    <property type="match status" value="1"/>
</dbReference>
<feature type="binding site" evidence="14 15">
    <location>
        <position position="122"/>
    </location>
    <ligand>
        <name>a divalent metal cation</name>
        <dbReference type="ChEBI" id="CHEBI:60240"/>
    </ligand>
</feature>
<comment type="cofactor">
    <cofactor evidence="2">
        <name>Mg(2+)</name>
        <dbReference type="ChEBI" id="CHEBI:18420"/>
    </cofactor>
</comment>
<dbReference type="Pfam" id="PF01351">
    <property type="entry name" value="RNase_HII"/>
    <property type="match status" value="1"/>
</dbReference>
<dbReference type="EMBL" id="LBPV01000048">
    <property type="protein sequence ID" value="KKP64333.1"/>
    <property type="molecule type" value="Genomic_DNA"/>
</dbReference>
<evidence type="ECO:0000256" key="10">
    <source>
        <dbReference type="ARBA" id="ARBA00022723"/>
    </source>
</evidence>
<dbReference type="HAMAP" id="MF_00052_B">
    <property type="entry name" value="RNase_HII_B"/>
    <property type="match status" value="1"/>
</dbReference>
<comment type="similarity">
    <text evidence="5 14 16">Belongs to the RNase HII family.</text>
</comment>
<keyword evidence="9 14" id="KW-0540">Nuclease</keyword>
<evidence type="ECO:0000256" key="14">
    <source>
        <dbReference type="HAMAP-Rule" id="MF_00052"/>
    </source>
</evidence>
<dbReference type="PATRIC" id="fig|1619093.3.peg.473"/>
<name>A0A0G0B4J7_9BACT</name>
<dbReference type="GO" id="GO:0043137">
    <property type="term" value="P:DNA replication, removal of RNA primer"/>
    <property type="evidence" value="ECO:0007669"/>
    <property type="project" value="TreeGrafter"/>
</dbReference>
<evidence type="ECO:0000256" key="11">
    <source>
        <dbReference type="ARBA" id="ARBA00022759"/>
    </source>
</evidence>
<dbReference type="InterPro" id="IPR022898">
    <property type="entry name" value="RNase_HII"/>
</dbReference>
<keyword evidence="12 14" id="KW-0378">Hydrolase</keyword>
<dbReference type="SUPFAM" id="SSF53098">
    <property type="entry name" value="Ribonuclease H-like"/>
    <property type="match status" value="1"/>
</dbReference>
<dbReference type="Proteomes" id="UP000033866">
    <property type="component" value="Unassembled WGS sequence"/>
</dbReference>
<keyword evidence="11 14" id="KW-0255">Endonuclease</keyword>
<feature type="binding site" evidence="14 15">
    <location>
        <position position="25"/>
    </location>
    <ligand>
        <name>a divalent metal cation</name>
        <dbReference type="ChEBI" id="CHEBI:60240"/>
    </ligand>
</feature>
<dbReference type="InterPro" id="IPR001352">
    <property type="entry name" value="RNase_HII/HIII"/>
</dbReference>
<evidence type="ECO:0000256" key="4">
    <source>
        <dbReference type="ARBA" id="ARBA00004496"/>
    </source>
</evidence>
<feature type="binding site" evidence="14 15">
    <location>
        <position position="26"/>
    </location>
    <ligand>
        <name>a divalent metal cation</name>
        <dbReference type="ChEBI" id="CHEBI:60240"/>
    </ligand>
</feature>
<evidence type="ECO:0000256" key="5">
    <source>
        <dbReference type="ARBA" id="ARBA00007383"/>
    </source>
</evidence>
<evidence type="ECO:0000256" key="9">
    <source>
        <dbReference type="ARBA" id="ARBA00022722"/>
    </source>
</evidence>
<evidence type="ECO:0000313" key="19">
    <source>
        <dbReference type="Proteomes" id="UP000033866"/>
    </source>
</evidence>
<evidence type="ECO:0000256" key="1">
    <source>
        <dbReference type="ARBA" id="ARBA00000077"/>
    </source>
</evidence>
<dbReference type="NCBIfam" id="NF000595">
    <property type="entry name" value="PRK00015.1-3"/>
    <property type="match status" value="1"/>
</dbReference>
<keyword evidence="10 14" id="KW-0479">Metal-binding</keyword>
<comment type="subcellular location">
    <subcellularLocation>
        <location evidence="4 14">Cytoplasm</location>
    </subcellularLocation>
</comment>
<evidence type="ECO:0000256" key="7">
    <source>
        <dbReference type="ARBA" id="ARBA00019179"/>
    </source>
</evidence>
<evidence type="ECO:0000256" key="6">
    <source>
        <dbReference type="ARBA" id="ARBA00012180"/>
    </source>
</evidence>
<comment type="function">
    <text evidence="3 14 16">Endonuclease that specifically degrades the RNA of RNA-DNA hybrids.</text>
</comment>
<dbReference type="GO" id="GO:0005737">
    <property type="term" value="C:cytoplasm"/>
    <property type="evidence" value="ECO:0007669"/>
    <property type="project" value="UniProtKB-SubCell"/>
</dbReference>
<sequence>MVIYPDTKLEEKLWSQGYILVAGLDEAGRGPLAGPVVAGCVVITSIEQVVPFVRDSKKMTEKKREEAFKLITEKSFAFGYGIVSASDIDRMGIQKAVLEAMRIALEVVEEKIGKRVDFIMADGKNISTIPNYKMEKITQGDLLHYSISAGSVIAKVVRDRIMYDYAKKYPIYGFEKHVGYGTKYHMDVLKRHGPCIIHRRSFKPIDKLIYRG</sequence>
<dbReference type="InterPro" id="IPR036397">
    <property type="entry name" value="RNaseH_sf"/>
</dbReference>
<comment type="catalytic activity">
    <reaction evidence="1 14 15 16">
        <text>Endonucleolytic cleavage to 5'-phosphomonoester.</text>
        <dbReference type="EC" id="3.1.26.4"/>
    </reaction>
</comment>
<evidence type="ECO:0000256" key="3">
    <source>
        <dbReference type="ARBA" id="ARBA00004065"/>
    </source>
</evidence>
<dbReference type="InterPro" id="IPR024567">
    <property type="entry name" value="RNase_HII/HIII_dom"/>
</dbReference>
<evidence type="ECO:0000256" key="12">
    <source>
        <dbReference type="ARBA" id="ARBA00022801"/>
    </source>
</evidence>
<dbReference type="PROSITE" id="PS51975">
    <property type="entry name" value="RNASE_H_2"/>
    <property type="match status" value="1"/>
</dbReference>
<evidence type="ECO:0000256" key="15">
    <source>
        <dbReference type="PROSITE-ProRule" id="PRU01319"/>
    </source>
</evidence>
<comment type="caution">
    <text evidence="18">The sequence shown here is derived from an EMBL/GenBank/DDBJ whole genome shotgun (WGS) entry which is preliminary data.</text>
</comment>
<gene>
    <name evidence="14" type="primary">rnhB</name>
    <name evidence="18" type="ORF">UR61_C0048G0006</name>
</gene>
<dbReference type="EC" id="3.1.26.4" evidence="6 14"/>
<reference evidence="18 19" key="1">
    <citation type="journal article" date="2015" name="Nature">
        <title>rRNA introns, odd ribosomes, and small enigmatic genomes across a large radiation of phyla.</title>
        <authorList>
            <person name="Brown C.T."/>
            <person name="Hug L.A."/>
            <person name="Thomas B.C."/>
            <person name="Sharon I."/>
            <person name="Castelle C.J."/>
            <person name="Singh A."/>
            <person name="Wilkins M.J."/>
            <person name="Williams K.H."/>
            <person name="Banfield J.F."/>
        </authorList>
    </citation>
    <scope>NUCLEOTIDE SEQUENCE [LARGE SCALE GENOMIC DNA]</scope>
</reference>
<dbReference type="PANTHER" id="PTHR10954:SF18">
    <property type="entry name" value="RIBONUCLEASE HII"/>
    <property type="match status" value="1"/>
</dbReference>
<organism evidence="18 19">
    <name type="scientific">candidate division WS6 bacterium GW2011_GWE1_34_7</name>
    <dbReference type="NCBI Taxonomy" id="1619093"/>
    <lineage>
        <taxon>Bacteria</taxon>
        <taxon>Candidatus Dojkabacteria</taxon>
    </lineage>
</organism>
<dbReference type="InterPro" id="IPR012337">
    <property type="entry name" value="RNaseH-like_sf"/>
</dbReference>